<evidence type="ECO:0000313" key="1">
    <source>
        <dbReference type="EMBL" id="KAL3745395.1"/>
    </source>
</evidence>
<reference evidence="1 2" key="1">
    <citation type="submission" date="2024-11" db="EMBL/GenBank/DDBJ databases">
        <title>Chromosome-level genome assembly of Eucalyptus globulus Labill. provides insights into its genome evolution.</title>
        <authorList>
            <person name="Li X."/>
        </authorList>
    </citation>
    <scope>NUCLEOTIDE SEQUENCE [LARGE SCALE GENOMIC DNA]</scope>
    <source>
        <strain evidence="1">CL2024</strain>
        <tissue evidence="1">Fresh tender leaves</tissue>
    </source>
</reference>
<dbReference type="EMBL" id="JBJKBG010000003">
    <property type="protein sequence ID" value="KAL3745395.1"/>
    <property type="molecule type" value="Genomic_DNA"/>
</dbReference>
<organism evidence="1 2">
    <name type="scientific">Eucalyptus globulus</name>
    <name type="common">Tasmanian blue gum</name>
    <dbReference type="NCBI Taxonomy" id="34317"/>
    <lineage>
        <taxon>Eukaryota</taxon>
        <taxon>Viridiplantae</taxon>
        <taxon>Streptophyta</taxon>
        <taxon>Embryophyta</taxon>
        <taxon>Tracheophyta</taxon>
        <taxon>Spermatophyta</taxon>
        <taxon>Magnoliopsida</taxon>
        <taxon>eudicotyledons</taxon>
        <taxon>Gunneridae</taxon>
        <taxon>Pentapetalae</taxon>
        <taxon>rosids</taxon>
        <taxon>malvids</taxon>
        <taxon>Myrtales</taxon>
        <taxon>Myrtaceae</taxon>
        <taxon>Myrtoideae</taxon>
        <taxon>Eucalypteae</taxon>
        <taxon>Eucalyptus</taxon>
    </lineage>
</organism>
<gene>
    <name evidence="1" type="ORF">ACJRO7_014494</name>
</gene>
<dbReference type="PANTHER" id="PTHR37763">
    <property type="entry name" value="EXOSOME COMPLEX EXONUCLEASE"/>
    <property type="match status" value="1"/>
</dbReference>
<accession>A0ABD3LAY8</accession>
<dbReference type="AlphaFoldDB" id="A0ABD3LAY8"/>
<protein>
    <submittedName>
        <fullName evidence="1">Uncharacterized protein</fullName>
    </submittedName>
</protein>
<name>A0ABD3LAY8_EUCGL</name>
<dbReference type="Proteomes" id="UP001634007">
    <property type="component" value="Unassembled WGS sequence"/>
</dbReference>
<dbReference type="PANTHER" id="PTHR37763:SF1">
    <property type="entry name" value="EXOSOME COMPLEX EXONUCLEASE"/>
    <property type="match status" value="1"/>
</dbReference>
<comment type="caution">
    <text evidence="1">The sequence shown here is derived from an EMBL/GenBank/DDBJ whole genome shotgun (WGS) entry which is preliminary data.</text>
</comment>
<sequence>MNGQFPRHATKMGGHILSVCLEFLNETSSSFHRNSSAWMCVSPAKRTESSATRYWEDDLEMFDDFISSMKEGLSQIRDVVVDRCIRYQDARHQESLVPRELTKTLGYSFPSLFTLHLSGGNWGHGEDSKCCLDMRRILASNEVNIVWNEAKHLHEALGHFRFVWETARAEGVLKLQGHSWCVGAEDKTITYKGNPFYVIGVML</sequence>
<keyword evidence="2" id="KW-1185">Reference proteome</keyword>
<proteinExistence type="predicted"/>
<evidence type="ECO:0000313" key="2">
    <source>
        <dbReference type="Proteomes" id="UP001634007"/>
    </source>
</evidence>